<organism evidence="2 3">
    <name type="scientific">Anopheles farauti</name>
    <dbReference type="NCBI Taxonomy" id="69004"/>
    <lineage>
        <taxon>Eukaryota</taxon>
        <taxon>Metazoa</taxon>
        <taxon>Ecdysozoa</taxon>
        <taxon>Arthropoda</taxon>
        <taxon>Hexapoda</taxon>
        <taxon>Insecta</taxon>
        <taxon>Pterygota</taxon>
        <taxon>Neoptera</taxon>
        <taxon>Endopterygota</taxon>
        <taxon>Diptera</taxon>
        <taxon>Nematocera</taxon>
        <taxon>Culicoidea</taxon>
        <taxon>Culicidae</taxon>
        <taxon>Anophelinae</taxon>
        <taxon>Anopheles</taxon>
    </lineage>
</organism>
<name>A0A182QQW0_9DIPT</name>
<dbReference type="Proteomes" id="UP000075886">
    <property type="component" value="Unassembled WGS sequence"/>
</dbReference>
<dbReference type="EMBL" id="AXCN02000985">
    <property type="status" value="NOT_ANNOTATED_CDS"/>
    <property type="molecule type" value="Genomic_DNA"/>
</dbReference>
<protein>
    <submittedName>
        <fullName evidence="2">Uncharacterized protein</fullName>
    </submittedName>
</protein>
<feature type="region of interest" description="Disordered" evidence="1">
    <location>
        <begin position="60"/>
        <end position="115"/>
    </location>
</feature>
<sequence>MIDSSQQSGRTITTLIILSRNSFASNSDDRNTQEISNLGAKLNGQAQQAMDLLLGTHQSAQAINVKREPEDLRKEPKNPRNQKGPIYETRHPAKPQTDPGDDDDGAHSDYGDSGA</sequence>
<evidence type="ECO:0000256" key="1">
    <source>
        <dbReference type="SAM" id="MobiDB-lite"/>
    </source>
</evidence>
<evidence type="ECO:0000313" key="2">
    <source>
        <dbReference type="EnsemblMetazoa" id="AFAF015071-PA"/>
    </source>
</evidence>
<reference evidence="2" key="2">
    <citation type="submission" date="2020-05" db="UniProtKB">
        <authorList>
            <consortium name="EnsemblMetazoa"/>
        </authorList>
    </citation>
    <scope>IDENTIFICATION</scope>
    <source>
        <strain evidence="2">FAR1</strain>
    </source>
</reference>
<feature type="compositionally biased region" description="Basic and acidic residues" evidence="1">
    <location>
        <begin position="105"/>
        <end position="115"/>
    </location>
</feature>
<reference evidence="3" key="1">
    <citation type="submission" date="2014-01" db="EMBL/GenBank/DDBJ databases">
        <title>The Genome Sequence of Anopheles farauti FAR1 (V2).</title>
        <authorList>
            <consortium name="The Broad Institute Genomics Platform"/>
            <person name="Neafsey D.E."/>
            <person name="Besansky N."/>
            <person name="Howell P."/>
            <person name="Walton C."/>
            <person name="Young S.K."/>
            <person name="Zeng Q."/>
            <person name="Gargeya S."/>
            <person name="Fitzgerald M."/>
            <person name="Haas B."/>
            <person name="Abouelleil A."/>
            <person name="Allen A.W."/>
            <person name="Alvarado L."/>
            <person name="Arachchi H.M."/>
            <person name="Berlin A.M."/>
            <person name="Chapman S.B."/>
            <person name="Gainer-Dewar J."/>
            <person name="Goldberg J."/>
            <person name="Griggs A."/>
            <person name="Gujja S."/>
            <person name="Hansen M."/>
            <person name="Howarth C."/>
            <person name="Imamovic A."/>
            <person name="Ireland A."/>
            <person name="Larimer J."/>
            <person name="McCowan C."/>
            <person name="Murphy C."/>
            <person name="Pearson M."/>
            <person name="Poon T.W."/>
            <person name="Priest M."/>
            <person name="Roberts A."/>
            <person name="Saif S."/>
            <person name="Shea T."/>
            <person name="Sisk P."/>
            <person name="Sykes S."/>
            <person name="Wortman J."/>
            <person name="Nusbaum C."/>
            <person name="Birren B."/>
        </authorList>
    </citation>
    <scope>NUCLEOTIDE SEQUENCE [LARGE SCALE GENOMIC DNA]</scope>
    <source>
        <strain evidence="3">FAR1</strain>
    </source>
</reference>
<keyword evidence="3" id="KW-1185">Reference proteome</keyword>
<dbReference type="VEuPathDB" id="VectorBase:AFAF015071"/>
<feature type="compositionally biased region" description="Basic and acidic residues" evidence="1">
    <location>
        <begin position="65"/>
        <end position="78"/>
    </location>
</feature>
<accession>A0A182QQW0</accession>
<evidence type="ECO:0000313" key="3">
    <source>
        <dbReference type="Proteomes" id="UP000075886"/>
    </source>
</evidence>
<dbReference type="EnsemblMetazoa" id="AFAF015071-RA">
    <property type="protein sequence ID" value="AFAF015071-PA"/>
    <property type="gene ID" value="AFAF015071"/>
</dbReference>
<proteinExistence type="predicted"/>
<dbReference type="AlphaFoldDB" id="A0A182QQW0"/>